<organism evidence="11 12">
    <name type="scientific">Pseudoalteromonas qingdaonensis</name>
    <dbReference type="NCBI Taxonomy" id="3131913"/>
    <lineage>
        <taxon>Bacteria</taxon>
        <taxon>Pseudomonadati</taxon>
        <taxon>Pseudomonadota</taxon>
        <taxon>Gammaproteobacteria</taxon>
        <taxon>Alteromonadales</taxon>
        <taxon>Pseudoalteromonadaceae</taxon>
        <taxon>Pseudoalteromonas</taxon>
    </lineage>
</organism>
<sequence length="454" mass="50625">MTATKNTANTLNITTESLAGAINEYFVVAQDALTSMGFLIQLSIVLTIYLCSFLIAAKLRRKVTPVKDPSASPSQALEFVVNKLLAVVFPMLAISFLTLSLLLGEQYKIDTWLINAVLIIAVLLFLNTVIRAVVDGEHIAAFMRWVVLPLVFLHMVGILPHIIAVLETIAITVGNVEISFYGIGRVLVFGVILFWLGKAFRMTGKKLIRNQKKLDVTTKEVFTKVFEVALFCVGFLLLLNIMGINLTALAVFGGALGVGLGLGLQTIASNFISGIIILVDRSLTIGDFIELEDGSKGFVREFRMRYTVLETYDGKDILVPNEKFINSLMTNWTHKDPKQRYRIDFSVAYKTDIRAMCEIIKEAVAEHPQVISGEDIPFEECPDCEIDSFGDFGVNMFVEFWMFGIDDGKNRVGGDLLLIVFETLREHNIEIPFPQREVRILDDNAPSIRNTTPK</sequence>
<evidence type="ECO:0000256" key="3">
    <source>
        <dbReference type="ARBA" id="ARBA00022475"/>
    </source>
</evidence>
<proteinExistence type="inferred from homology"/>
<feature type="domain" description="Mechanosensitive ion channel transmembrane helices 2/3" evidence="10">
    <location>
        <begin position="227"/>
        <end position="265"/>
    </location>
</feature>
<evidence type="ECO:0000259" key="8">
    <source>
        <dbReference type="Pfam" id="PF00924"/>
    </source>
</evidence>
<keyword evidence="12" id="KW-1185">Reference proteome</keyword>
<dbReference type="InterPro" id="IPR023408">
    <property type="entry name" value="MscS_beta-dom_sf"/>
</dbReference>
<dbReference type="InterPro" id="IPR011014">
    <property type="entry name" value="MscS_channel_TM-2"/>
</dbReference>
<comment type="similarity">
    <text evidence="2">Belongs to the MscS (TC 1.A.23) family.</text>
</comment>
<feature type="transmembrane region" description="Helical" evidence="7">
    <location>
        <begin position="38"/>
        <end position="59"/>
    </location>
</feature>
<dbReference type="SUPFAM" id="SSF50182">
    <property type="entry name" value="Sm-like ribonucleoproteins"/>
    <property type="match status" value="1"/>
</dbReference>
<feature type="transmembrane region" description="Helical" evidence="7">
    <location>
        <begin position="146"/>
        <end position="166"/>
    </location>
</feature>
<reference evidence="11 12" key="1">
    <citation type="submission" date="2024-03" db="EMBL/GenBank/DDBJ databases">
        <title>Pseudoalteromonas qingdaonensis sp. nov., isolated from the intestines of marine benthic organisms.</title>
        <authorList>
            <person name="Lin X."/>
            <person name="Fang S."/>
            <person name="Hu X."/>
        </authorList>
    </citation>
    <scope>NUCLEOTIDE SEQUENCE [LARGE SCALE GENOMIC DNA]</scope>
    <source>
        <strain evidence="11 12">YIC-827</strain>
    </source>
</reference>
<dbReference type="InterPro" id="IPR049142">
    <property type="entry name" value="MS_channel_1st"/>
</dbReference>
<dbReference type="PANTHER" id="PTHR30347">
    <property type="entry name" value="POTASSIUM CHANNEL RELATED"/>
    <property type="match status" value="1"/>
</dbReference>
<evidence type="ECO:0000256" key="7">
    <source>
        <dbReference type="SAM" id="Phobius"/>
    </source>
</evidence>
<dbReference type="Gene3D" id="2.30.30.60">
    <property type="match status" value="1"/>
</dbReference>
<feature type="transmembrane region" description="Helical" evidence="7">
    <location>
        <begin position="248"/>
        <end position="279"/>
    </location>
</feature>
<feature type="transmembrane region" description="Helical" evidence="7">
    <location>
        <begin position="221"/>
        <end position="242"/>
    </location>
</feature>
<feature type="transmembrane region" description="Helical" evidence="7">
    <location>
        <begin position="80"/>
        <end position="100"/>
    </location>
</feature>
<evidence type="ECO:0000256" key="1">
    <source>
        <dbReference type="ARBA" id="ARBA00004651"/>
    </source>
</evidence>
<keyword evidence="4 7" id="KW-0812">Transmembrane</keyword>
<gene>
    <name evidence="11" type="ORF">WCN91_00590</name>
</gene>
<evidence type="ECO:0000259" key="10">
    <source>
        <dbReference type="Pfam" id="PF21088"/>
    </source>
</evidence>
<feature type="transmembrane region" description="Helical" evidence="7">
    <location>
        <begin position="178"/>
        <end position="200"/>
    </location>
</feature>
<dbReference type="Pfam" id="PF21088">
    <property type="entry name" value="MS_channel_1st"/>
    <property type="match status" value="1"/>
</dbReference>
<dbReference type="InterPro" id="IPR052702">
    <property type="entry name" value="MscS-like_channel"/>
</dbReference>
<comment type="subcellular location">
    <subcellularLocation>
        <location evidence="1">Cell membrane</location>
        <topology evidence="1">Multi-pass membrane protein</topology>
    </subcellularLocation>
</comment>
<feature type="domain" description="Mechanosensitive ion channel MscS C-terminal" evidence="9">
    <location>
        <begin position="343"/>
        <end position="431"/>
    </location>
</feature>
<dbReference type="InterPro" id="IPR010920">
    <property type="entry name" value="LSM_dom_sf"/>
</dbReference>
<keyword evidence="5 7" id="KW-1133">Transmembrane helix</keyword>
<evidence type="ECO:0000256" key="2">
    <source>
        <dbReference type="ARBA" id="ARBA00008017"/>
    </source>
</evidence>
<dbReference type="PANTHER" id="PTHR30347:SF1">
    <property type="entry name" value="MECHANOSENSITIVE CHANNEL MSCK"/>
    <property type="match status" value="1"/>
</dbReference>
<dbReference type="Gene3D" id="3.30.70.100">
    <property type="match status" value="1"/>
</dbReference>
<dbReference type="Proteomes" id="UP001447008">
    <property type="component" value="Unassembled WGS sequence"/>
</dbReference>
<evidence type="ECO:0000256" key="5">
    <source>
        <dbReference type="ARBA" id="ARBA00022989"/>
    </source>
</evidence>
<feature type="domain" description="Mechanosensitive ion channel MscS" evidence="8">
    <location>
        <begin position="267"/>
        <end position="334"/>
    </location>
</feature>
<evidence type="ECO:0000313" key="12">
    <source>
        <dbReference type="Proteomes" id="UP001447008"/>
    </source>
</evidence>
<name>A0ABU9MRJ9_9GAMM</name>
<dbReference type="InterPro" id="IPR049278">
    <property type="entry name" value="MS_channel_C"/>
</dbReference>
<keyword evidence="6 7" id="KW-0472">Membrane</keyword>
<dbReference type="SUPFAM" id="SSF82689">
    <property type="entry name" value="Mechanosensitive channel protein MscS (YggB), C-terminal domain"/>
    <property type="match status" value="1"/>
</dbReference>
<keyword evidence="3" id="KW-1003">Cell membrane</keyword>
<dbReference type="SUPFAM" id="SSF82861">
    <property type="entry name" value="Mechanosensitive channel protein MscS (YggB), transmembrane region"/>
    <property type="match status" value="1"/>
</dbReference>
<dbReference type="Pfam" id="PF21082">
    <property type="entry name" value="MS_channel_3rd"/>
    <property type="match status" value="1"/>
</dbReference>
<evidence type="ECO:0000256" key="4">
    <source>
        <dbReference type="ARBA" id="ARBA00022692"/>
    </source>
</evidence>
<dbReference type="InterPro" id="IPR006685">
    <property type="entry name" value="MscS_channel_2nd"/>
</dbReference>
<feature type="transmembrane region" description="Helical" evidence="7">
    <location>
        <begin position="112"/>
        <end position="134"/>
    </location>
</feature>
<protein>
    <submittedName>
        <fullName evidence="11">Mechanosensitive ion channel domain-containing protein</fullName>
    </submittedName>
</protein>
<dbReference type="Pfam" id="PF00924">
    <property type="entry name" value="MS_channel_2nd"/>
    <property type="match status" value="1"/>
</dbReference>
<comment type="caution">
    <text evidence="11">The sequence shown here is derived from an EMBL/GenBank/DDBJ whole genome shotgun (WGS) entry which is preliminary data.</text>
</comment>
<evidence type="ECO:0000259" key="9">
    <source>
        <dbReference type="Pfam" id="PF21082"/>
    </source>
</evidence>
<accession>A0ABU9MRJ9</accession>
<dbReference type="Gene3D" id="1.10.287.1260">
    <property type="match status" value="1"/>
</dbReference>
<dbReference type="InterPro" id="IPR011066">
    <property type="entry name" value="MscS_channel_C_sf"/>
</dbReference>
<evidence type="ECO:0000256" key="6">
    <source>
        <dbReference type="ARBA" id="ARBA00023136"/>
    </source>
</evidence>
<evidence type="ECO:0000313" key="11">
    <source>
        <dbReference type="EMBL" id="MEM0513945.1"/>
    </source>
</evidence>
<dbReference type="EMBL" id="JBCGCU010000001">
    <property type="protein sequence ID" value="MEM0513945.1"/>
    <property type="molecule type" value="Genomic_DNA"/>
</dbReference>